<dbReference type="InterPro" id="IPR029063">
    <property type="entry name" value="SAM-dependent_MTases_sf"/>
</dbReference>
<proteinExistence type="inferred from homology"/>
<dbReference type="GO" id="GO:0009007">
    <property type="term" value="F:site-specific DNA-methyltransferase (adenine-specific) activity"/>
    <property type="evidence" value="ECO:0007669"/>
    <property type="project" value="UniProtKB-EC"/>
</dbReference>
<comment type="similarity">
    <text evidence="1">Belongs to the N(4)/N(6)-methyltransferase family.</text>
</comment>
<keyword evidence="7" id="KW-1185">Reference proteome</keyword>
<comment type="caution">
    <text evidence="6">The sequence shown here is derived from an EMBL/GenBank/DDBJ whole genome shotgun (WGS) entry which is preliminary data.</text>
</comment>
<gene>
    <name evidence="6" type="ORF">TMPK1_02740</name>
</gene>
<feature type="domain" description="DNA methylase adenine-specific" evidence="5">
    <location>
        <begin position="184"/>
        <end position="327"/>
    </location>
</feature>
<dbReference type="PROSITE" id="PS00092">
    <property type="entry name" value="N6_MTASE"/>
    <property type="match status" value="1"/>
</dbReference>
<evidence type="ECO:0000313" key="6">
    <source>
        <dbReference type="EMBL" id="GIL38037.1"/>
    </source>
</evidence>
<dbReference type="SUPFAM" id="SSF53335">
    <property type="entry name" value="S-adenosyl-L-methionine-dependent methyltransferases"/>
    <property type="match status" value="1"/>
</dbReference>
<keyword evidence="4" id="KW-0680">Restriction system</keyword>
<protein>
    <recommendedName>
        <fullName evidence="5">DNA methylase adenine-specific domain-containing protein</fullName>
    </recommendedName>
</protein>
<dbReference type="Proteomes" id="UP000681075">
    <property type="component" value="Unassembled WGS sequence"/>
</dbReference>
<evidence type="ECO:0000256" key="3">
    <source>
        <dbReference type="ARBA" id="ARBA00022679"/>
    </source>
</evidence>
<dbReference type="InterPro" id="IPR003356">
    <property type="entry name" value="DNA_methylase_A-5"/>
</dbReference>
<dbReference type="InterPro" id="IPR002052">
    <property type="entry name" value="DNA_methylase_N6_adenine_CS"/>
</dbReference>
<reference evidence="6" key="1">
    <citation type="submission" date="2021-02" db="EMBL/GenBank/DDBJ databases">
        <title>Genome sequence of Rhodospirillales sp. strain TMPK1 isolated from soil.</title>
        <authorList>
            <person name="Nakai R."/>
            <person name="Kusada H."/>
            <person name="Tamaki H."/>
        </authorList>
    </citation>
    <scope>NUCLEOTIDE SEQUENCE</scope>
    <source>
        <strain evidence="6">TMPK1</strain>
    </source>
</reference>
<dbReference type="PANTHER" id="PTHR33841:SF4">
    <property type="entry name" value="RESTRICTION MODIFICATION SYSTEM DNA SPECIFICITY DOMAIN"/>
    <property type="match status" value="1"/>
</dbReference>
<dbReference type="GO" id="GO:0003677">
    <property type="term" value="F:DNA binding"/>
    <property type="evidence" value="ECO:0007669"/>
    <property type="project" value="InterPro"/>
</dbReference>
<keyword evidence="3" id="KW-0808">Transferase</keyword>
<dbReference type="Pfam" id="PF02384">
    <property type="entry name" value="N6_Mtase"/>
    <property type="match status" value="1"/>
</dbReference>
<dbReference type="GO" id="GO:0032259">
    <property type="term" value="P:methylation"/>
    <property type="evidence" value="ECO:0007669"/>
    <property type="project" value="UniProtKB-KW"/>
</dbReference>
<evidence type="ECO:0000256" key="2">
    <source>
        <dbReference type="ARBA" id="ARBA00022603"/>
    </source>
</evidence>
<dbReference type="GO" id="GO:0008170">
    <property type="term" value="F:N-methyltransferase activity"/>
    <property type="evidence" value="ECO:0007669"/>
    <property type="project" value="InterPro"/>
</dbReference>
<sequence length="785" mass="87517">MATTAFSAHNLVRDFCTGGLLHRLARALHQSLAAHVAAPTQTRWADWETLFRLSHEDLSQQRRIDERRRVLGALLATDLKDPKAEYAALFALHTAYAILVKLIAWRVTTDGKAQHASLRDFCATLEDGSGFRGVTKLCEGDFFAWYADPAQWTDAIAASVQEMLAVLARYDDPRTIFVDTHAVDLFRPLYEATVPQVVRVSFGEFYTPLWLAQHVVRATPRAAGWTALDPCCGSGTFVIAAIGELRRELAAQPLRDAAREILRRVHGLDLNPLAVLTARVHYLIHIADLLDAQDGDVTIPVFLGDASSFTTDIGTFTTIVGNPPWVDWKSLPAGYREKIKTLCIDRGLFSGAGRTGGINLNICALITHVAASNWLAPGGSLAFLMPKELANQASYEGWRRTVGGADVALVALHDWSRAGHPFDPVKEDFLTFLFEARKADRDTVAVRSFAKTGKARSHAWTTLEDAETNLTWRDHVAGQLIEGSTAYTIADDQRELDRFRKIAGHCAYKGREGVEFYPQELMLFTYDGPGPTTGTVWVKNVQVARSKYRIPQQRVLLETTYLFPLAKGPGIGAFDYDDPEMLVAFPYDASNPHAPLSQATLEQTSPLLLAFYRRFKTQLENQTAYSDSIRGDGEFYGVARTGPYSFMSCYVAYRDNSKWCATVLTTKTMPWGEEKRFLFQNHAVSICERSKTQAIDLDEAYFIAGIFNTGVVRDFIYATSDNRSFKIRPPVHVPLFDKKNATHAKIAALAQEAHRKRKLRAVNLAKIETAYLKLCDGRVKQPTLL</sequence>
<dbReference type="EMBL" id="BOPV01000001">
    <property type="protein sequence ID" value="GIL38037.1"/>
    <property type="molecule type" value="Genomic_DNA"/>
</dbReference>
<evidence type="ECO:0000256" key="4">
    <source>
        <dbReference type="ARBA" id="ARBA00022747"/>
    </source>
</evidence>
<evidence type="ECO:0000256" key="1">
    <source>
        <dbReference type="ARBA" id="ARBA00006594"/>
    </source>
</evidence>
<name>A0A8S8X9N2_9PROT</name>
<dbReference type="RefSeq" id="WP_420240951.1">
    <property type="nucleotide sequence ID" value="NZ_BOPV01000001.1"/>
</dbReference>
<dbReference type="GO" id="GO:0009307">
    <property type="term" value="P:DNA restriction-modification system"/>
    <property type="evidence" value="ECO:0007669"/>
    <property type="project" value="UniProtKB-KW"/>
</dbReference>
<dbReference type="AlphaFoldDB" id="A0A8S8X9N2"/>
<evidence type="ECO:0000313" key="7">
    <source>
        <dbReference type="Proteomes" id="UP000681075"/>
    </source>
</evidence>
<evidence type="ECO:0000259" key="5">
    <source>
        <dbReference type="Pfam" id="PF02384"/>
    </source>
</evidence>
<organism evidence="6 7">
    <name type="scientific">Roseiterribacter gracilis</name>
    <dbReference type="NCBI Taxonomy" id="2812848"/>
    <lineage>
        <taxon>Bacteria</taxon>
        <taxon>Pseudomonadati</taxon>
        <taxon>Pseudomonadota</taxon>
        <taxon>Alphaproteobacteria</taxon>
        <taxon>Rhodospirillales</taxon>
        <taxon>Roseiterribacteraceae</taxon>
        <taxon>Roseiterribacter</taxon>
    </lineage>
</organism>
<dbReference type="PRINTS" id="PR00507">
    <property type="entry name" value="N12N6MTFRASE"/>
</dbReference>
<dbReference type="InterPro" id="IPR050953">
    <property type="entry name" value="N4_N6_ade-DNA_methylase"/>
</dbReference>
<keyword evidence="2" id="KW-0489">Methyltransferase</keyword>
<dbReference type="PANTHER" id="PTHR33841">
    <property type="entry name" value="DNA METHYLTRANSFERASE YEEA-RELATED"/>
    <property type="match status" value="1"/>
</dbReference>
<dbReference type="Gene3D" id="3.40.50.150">
    <property type="entry name" value="Vaccinia Virus protein VP39"/>
    <property type="match status" value="1"/>
</dbReference>
<accession>A0A8S8X9N2</accession>